<dbReference type="GO" id="GO:0030170">
    <property type="term" value="F:pyridoxal phosphate binding"/>
    <property type="evidence" value="ECO:0007669"/>
    <property type="project" value="InterPro"/>
</dbReference>
<dbReference type="OrthoDB" id="9780685at2"/>
<dbReference type="EC" id="4.4.1.2" evidence="4"/>
<evidence type="ECO:0000256" key="3">
    <source>
        <dbReference type="ARBA" id="ARBA00022898"/>
    </source>
</evidence>
<comment type="catalytic activity">
    <reaction evidence="7">
        <text>L-methionine + H2O = methanethiol + 2-oxobutanoate + NH4(+)</text>
        <dbReference type="Rhea" id="RHEA:23800"/>
        <dbReference type="ChEBI" id="CHEBI:15377"/>
        <dbReference type="ChEBI" id="CHEBI:16007"/>
        <dbReference type="ChEBI" id="CHEBI:16763"/>
        <dbReference type="ChEBI" id="CHEBI:28938"/>
        <dbReference type="ChEBI" id="CHEBI:57844"/>
        <dbReference type="EC" id="4.4.1.11"/>
    </reaction>
    <physiologicalReaction direction="left-to-right" evidence="7">
        <dbReference type="Rhea" id="RHEA:23801"/>
    </physiologicalReaction>
</comment>
<evidence type="ECO:0000256" key="5">
    <source>
        <dbReference type="ARBA" id="ARBA00047199"/>
    </source>
</evidence>
<dbReference type="PIRSF" id="PIRSF001434">
    <property type="entry name" value="CGS"/>
    <property type="match status" value="1"/>
</dbReference>
<dbReference type="FunFam" id="3.40.640.10:FF:000046">
    <property type="entry name" value="Cystathionine gamma-lyase"/>
    <property type="match status" value="1"/>
</dbReference>
<dbReference type="Gene3D" id="3.90.1150.10">
    <property type="entry name" value="Aspartate Aminotransferase, domain 1"/>
    <property type="match status" value="1"/>
</dbReference>
<dbReference type="PANTHER" id="PTHR11808">
    <property type="entry name" value="TRANS-SULFURATION ENZYME FAMILY MEMBER"/>
    <property type="match status" value="1"/>
</dbReference>
<evidence type="ECO:0000256" key="6">
    <source>
        <dbReference type="ARBA" id="ARBA00048780"/>
    </source>
</evidence>
<evidence type="ECO:0000256" key="8">
    <source>
        <dbReference type="PIRSR" id="PIRSR001434-2"/>
    </source>
</evidence>
<comment type="similarity">
    <text evidence="2 9">Belongs to the trans-sulfuration enzymes family.</text>
</comment>
<evidence type="ECO:0000256" key="7">
    <source>
        <dbReference type="ARBA" id="ARBA00052699"/>
    </source>
</evidence>
<dbReference type="Pfam" id="PF01053">
    <property type="entry name" value="Cys_Met_Meta_PP"/>
    <property type="match status" value="1"/>
</dbReference>
<dbReference type="RefSeq" id="WP_128211627.1">
    <property type="nucleotide sequence ID" value="NZ_CP025746.1"/>
</dbReference>
<keyword evidence="11" id="KW-1185">Reference proteome</keyword>
<dbReference type="Gene3D" id="3.40.640.10">
    <property type="entry name" value="Type I PLP-dependent aspartate aminotransferase-like (Major domain)"/>
    <property type="match status" value="1"/>
</dbReference>
<comment type="cofactor">
    <cofactor evidence="1 9">
        <name>pyridoxal 5'-phosphate</name>
        <dbReference type="ChEBI" id="CHEBI:597326"/>
    </cofactor>
</comment>
<dbReference type="PROSITE" id="PS00868">
    <property type="entry name" value="CYS_MET_METAB_PP"/>
    <property type="match status" value="1"/>
</dbReference>
<sequence length="393" mass="43284">MKDKNFSTKLTHLGEKSPKSVSRAKTIPISMTSVFVFDDVETLDKVYESEEEGYVYSRNGNPGHDALEEIIAGIDEGEEAQVFSSGMGAIAMSIVANVKAGDHIIAASVLYGGSYTFLKEELSKFNVEVTFVDVVNESIEQYFKPNTKVVYVETISNPLMEVIDIKAIAELSHKNNAKLIVDNTFATAVICQPLKLGADVVVYSATKYLCGHSDVTGGIVVADKENIKKIRNTGALYGPMMSPFDAWLLIRSLRTLELRVKKHSENALKLAEYLDKHEKIKSVYYPGLKNSPYFDTAKELFNGDDFGGMLSIDVVDGERGAYELIRNLENIKFVPSLAGVTTSVSYPVKTSHRALTDEELKKANISKGLIRVSVGLEDIDDIIAEFDKALAKL</sequence>
<evidence type="ECO:0000256" key="2">
    <source>
        <dbReference type="ARBA" id="ARBA00009077"/>
    </source>
</evidence>
<dbReference type="InterPro" id="IPR054542">
    <property type="entry name" value="Cys_met_metab_PP"/>
</dbReference>
<dbReference type="AlphaFoldDB" id="A0A3R5QRX1"/>
<dbReference type="GO" id="GO:0047982">
    <property type="term" value="F:homocysteine desulfhydrase activity"/>
    <property type="evidence" value="ECO:0007669"/>
    <property type="project" value="UniProtKB-EC"/>
</dbReference>
<dbReference type="GO" id="GO:0005737">
    <property type="term" value="C:cytoplasm"/>
    <property type="evidence" value="ECO:0007669"/>
    <property type="project" value="TreeGrafter"/>
</dbReference>
<keyword evidence="3 8" id="KW-0663">Pyridoxal phosphate</keyword>
<dbReference type="InterPro" id="IPR015421">
    <property type="entry name" value="PyrdxlP-dep_Trfase_major"/>
</dbReference>
<evidence type="ECO:0000313" key="10">
    <source>
        <dbReference type="EMBL" id="QAA31038.1"/>
    </source>
</evidence>
<evidence type="ECO:0000256" key="4">
    <source>
        <dbReference type="ARBA" id="ARBA00047175"/>
    </source>
</evidence>
<protein>
    <recommendedName>
        <fullName evidence="4">homocysteine desulfhydrase</fullName>
        <ecNumber evidence="4">4.4.1.2</ecNumber>
    </recommendedName>
    <alternativeName>
        <fullName evidence="5">Homocysteine desulfhydrase</fullName>
    </alternativeName>
</protein>
<gene>
    <name evidence="10" type="ORF">C1I91_04825</name>
</gene>
<reference evidence="10 11" key="1">
    <citation type="submission" date="2018-01" db="EMBL/GenBank/DDBJ databases">
        <title>Genome Sequencing and Assembly of Anaerobacter polyendosporus strain CT4.</title>
        <authorList>
            <person name="Tachaapaikoon C."/>
            <person name="Sutheeworapong S."/>
            <person name="Jenjaroenpun P."/>
            <person name="Wongsurawat T."/>
            <person name="Nookeaw I."/>
            <person name="Cheawchanlertfa P."/>
            <person name="Kosugi A."/>
            <person name="Cheevadhanarak S."/>
            <person name="Ratanakhanokchai K."/>
        </authorList>
    </citation>
    <scope>NUCLEOTIDE SEQUENCE [LARGE SCALE GENOMIC DNA]</scope>
    <source>
        <strain evidence="10 11">CT4</strain>
    </source>
</reference>
<dbReference type="EMBL" id="CP025746">
    <property type="protein sequence ID" value="QAA31038.1"/>
    <property type="molecule type" value="Genomic_DNA"/>
</dbReference>
<proteinExistence type="inferred from homology"/>
<dbReference type="CDD" id="cd00614">
    <property type="entry name" value="CGS_like"/>
    <property type="match status" value="1"/>
</dbReference>
<dbReference type="GO" id="GO:0018826">
    <property type="term" value="F:methionine gamma-lyase activity"/>
    <property type="evidence" value="ECO:0007669"/>
    <property type="project" value="UniProtKB-EC"/>
</dbReference>
<dbReference type="InterPro" id="IPR015422">
    <property type="entry name" value="PyrdxlP-dep_Trfase_small"/>
</dbReference>
<evidence type="ECO:0000256" key="1">
    <source>
        <dbReference type="ARBA" id="ARBA00001933"/>
    </source>
</evidence>
<organism evidence="10 11">
    <name type="scientific">Clostridium manihotivorum</name>
    <dbReference type="NCBI Taxonomy" id="2320868"/>
    <lineage>
        <taxon>Bacteria</taxon>
        <taxon>Bacillati</taxon>
        <taxon>Bacillota</taxon>
        <taxon>Clostridia</taxon>
        <taxon>Eubacteriales</taxon>
        <taxon>Clostridiaceae</taxon>
        <taxon>Clostridium</taxon>
    </lineage>
</organism>
<dbReference type="Proteomes" id="UP000286268">
    <property type="component" value="Chromosome"/>
</dbReference>
<evidence type="ECO:0000256" key="9">
    <source>
        <dbReference type="RuleBase" id="RU362118"/>
    </source>
</evidence>
<dbReference type="GO" id="GO:0019346">
    <property type="term" value="P:transsulfuration"/>
    <property type="evidence" value="ECO:0007669"/>
    <property type="project" value="InterPro"/>
</dbReference>
<dbReference type="KEGG" id="cmah:C1I91_04825"/>
<feature type="modified residue" description="N6-(pyridoxal phosphate)lysine" evidence="8">
    <location>
        <position position="207"/>
    </location>
</feature>
<dbReference type="SUPFAM" id="SSF53383">
    <property type="entry name" value="PLP-dependent transferases"/>
    <property type="match status" value="1"/>
</dbReference>
<evidence type="ECO:0000313" key="11">
    <source>
        <dbReference type="Proteomes" id="UP000286268"/>
    </source>
</evidence>
<dbReference type="PANTHER" id="PTHR11808:SF80">
    <property type="entry name" value="CYSTATHIONINE GAMMA-LYASE"/>
    <property type="match status" value="1"/>
</dbReference>
<dbReference type="InterPro" id="IPR015424">
    <property type="entry name" value="PyrdxlP-dep_Trfase"/>
</dbReference>
<name>A0A3R5QRX1_9CLOT</name>
<dbReference type="InterPro" id="IPR000277">
    <property type="entry name" value="Cys/Met-Metab_PyrdxlP-dep_enz"/>
</dbReference>
<comment type="catalytic activity">
    <reaction evidence="6">
        <text>L-homocysteine + H2O = 2-oxobutanoate + hydrogen sulfide + NH4(+) + H(+)</text>
        <dbReference type="Rhea" id="RHEA:14501"/>
        <dbReference type="ChEBI" id="CHEBI:15377"/>
        <dbReference type="ChEBI" id="CHEBI:15378"/>
        <dbReference type="ChEBI" id="CHEBI:16763"/>
        <dbReference type="ChEBI" id="CHEBI:28938"/>
        <dbReference type="ChEBI" id="CHEBI:29919"/>
        <dbReference type="ChEBI" id="CHEBI:58199"/>
        <dbReference type="EC" id="4.4.1.2"/>
    </reaction>
    <physiologicalReaction direction="left-to-right" evidence="6">
        <dbReference type="Rhea" id="RHEA:14502"/>
    </physiologicalReaction>
</comment>
<accession>A0A3R5QRX1</accession>